<feature type="region of interest" description="Disordered" evidence="1">
    <location>
        <begin position="944"/>
        <end position="966"/>
    </location>
</feature>
<evidence type="ECO:0008006" key="4">
    <source>
        <dbReference type="Google" id="ProtNLM"/>
    </source>
</evidence>
<feature type="compositionally biased region" description="Polar residues" evidence="1">
    <location>
        <begin position="679"/>
        <end position="688"/>
    </location>
</feature>
<feature type="compositionally biased region" description="Basic and acidic residues" evidence="1">
    <location>
        <begin position="561"/>
        <end position="570"/>
    </location>
</feature>
<feature type="region of interest" description="Disordered" evidence="1">
    <location>
        <begin position="883"/>
        <end position="902"/>
    </location>
</feature>
<feature type="region of interest" description="Disordered" evidence="1">
    <location>
        <begin position="145"/>
        <end position="165"/>
    </location>
</feature>
<feature type="compositionally biased region" description="Polar residues" evidence="1">
    <location>
        <begin position="226"/>
        <end position="249"/>
    </location>
</feature>
<dbReference type="Pfam" id="PF15273">
    <property type="entry name" value="NHS"/>
    <property type="match status" value="2"/>
</dbReference>
<dbReference type="STRING" id="75743.A0A401Q2T2"/>
<gene>
    <name evidence="2" type="ORF">scyTo_0016986</name>
</gene>
<dbReference type="OrthoDB" id="9906533at2759"/>
<dbReference type="PANTHER" id="PTHR23039">
    <property type="entry name" value="NANCE-HORAN SYNDROME PROTEIN"/>
    <property type="match status" value="1"/>
</dbReference>
<proteinExistence type="predicted"/>
<feature type="compositionally biased region" description="Polar residues" evidence="1">
    <location>
        <begin position="150"/>
        <end position="163"/>
    </location>
</feature>
<dbReference type="EMBL" id="BFAA01010699">
    <property type="protein sequence ID" value="GCB79631.1"/>
    <property type="molecule type" value="Genomic_DNA"/>
</dbReference>
<dbReference type="AlphaFoldDB" id="A0A401Q2T2"/>
<feature type="region of interest" description="Disordered" evidence="1">
    <location>
        <begin position="378"/>
        <end position="431"/>
    </location>
</feature>
<feature type="compositionally biased region" description="Low complexity" evidence="1">
    <location>
        <begin position="533"/>
        <end position="545"/>
    </location>
</feature>
<organism evidence="2 3">
    <name type="scientific">Scyliorhinus torazame</name>
    <name type="common">Cloudy catshark</name>
    <name type="synonym">Catulus torazame</name>
    <dbReference type="NCBI Taxonomy" id="75743"/>
    <lineage>
        <taxon>Eukaryota</taxon>
        <taxon>Metazoa</taxon>
        <taxon>Chordata</taxon>
        <taxon>Craniata</taxon>
        <taxon>Vertebrata</taxon>
        <taxon>Chondrichthyes</taxon>
        <taxon>Elasmobranchii</taxon>
        <taxon>Galeomorphii</taxon>
        <taxon>Galeoidea</taxon>
        <taxon>Carcharhiniformes</taxon>
        <taxon>Scyliorhinidae</taxon>
        <taxon>Scyliorhinus</taxon>
    </lineage>
</organism>
<evidence type="ECO:0000256" key="1">
    <source>
        <dbReference type="SAM" id="MobiDB-lite"/>
    </source>
</evidence>
<reference evidence="2 3" key="1">
    <citation type="journal article" date="2018" name="Nat. Ecol. Evol.">
        <title>Shark genomes provide insights into elasmobranch evolution and the origin of vertebrates.</title>
        <authorList>
            <person name="Hara Y"/>
            <person name="Yamaguchi K"/>
            <person name="Onimaru K"/>
            <person name="Kadota M"/>
            <person name="Koyanagi M"/>
            <person name="Keeley SD"/>
            <person name="Tatsumi K"/>
            <person name="Tanaka K"/>
            <person name="Motone F"/>
            <person name="Kageyama Y"/>
            <person name="Nozu R"/>
            <person name="Adachi N"/>
            <person name="Nishimura O"/>
            <person name="Nakagawa R"/>
            <person name="Tanegashima C"/>
            <person name="Kiyatake I"/>
            <person name="Matsumoto R"/>
            <person name="Murakumo K"/>
            <person name="Nishida K"/>
            <person name="Terakita A"/>
            <person name="Kuratani S"/>
            <person name="Sato K"/>
            <person name="Hyodo S Kuraku.S."/>
        </authorList>
    </citation>
    <scope>NUCLEOTIDE SEQUENCE [LARGE SCALE GENOMIC DNA]</scope>
</reference>
<feature type="compositionally biased region" description="Basic residues" evidence="1">
    <location>
        <begin position="250"/>
        <end position="266"/>
    </location>
</feature>
<comment type="caution">
    <text evidence="2">The sequence shown here is derived from an EMBL/GenBank/DDBJ whole genome shotgun (WGS) entry which is preliminary data.</text>
</comment>
<protein>
    <recommendedName>
        <fullName evidence="4">NHS-like protein 2</fullName>
    </recommendedName>
</protein>
<feature type="region of interest" description="Disordered" evidence="1">
    <location>
        <begin position="628"/>
        <end position="706"/>
    </location>
</feature>
<accession>A0A401Q2T2</accession>
<dbReference type="InterPro" id="IPR024845">
    <property type="entry name" value="NHS-like"/>
</dbReference>
<feature type="region of interest" description="Disordered" evidence="1">
    <location>
        <begin position="443"/>
        <end position="616"/>
    </location>
</feature>
<feature type="region of interest" description="Disordered" evidence="1">
    <location>
        <begin position="314"/>
        <end position="340"/>
    </location>
</feature>
<evidence type="ECO:0000313" key="3">
    <source>
        <dbReference type="Proteomes" id="UP000288216"/>
    </source>
</evidence>
<feature type="region of interest" description="Disordered" evidence="1">
    <location>
        <begin position="224"/>
        <end position="273"/>
    </location>
</feature>
<evidence type="ECO:0000313" key="2">
    <source>
        <dbReference type="EMBL" id="GCB79631.1"/>
    </source>
</evidence>
<dbReference type="OMA" id="TQESERC"/>
<dbReference type="Proteomes" id="UP000288216">
    <property type="component" value="Unassembled WGS sequence"/>
</dbReference>
<sequence>EFGEPAIQNEVAANTFGHKPYLNREVVPDSCPRKGEKRMEFVLMPSTRSNSEDETTTIGIRPQELLLNSPSTPDKPHKWIQPVPQSTPEGKRWNQTRSVEADLVPINVTGETLERHANTHHSLFNTETAMNPKSTLRRRRTVTGLHEAGQPQQGALTEGTTSPPHMPMSAEAAPRLFTFDEDMNVTNGKRDAASNLGIGQPFSTTLRKSYEHSRRHSENYIMRYPSASSEDSQSTENVSVMTDQEGSQKTRTRSRSISLKKPKKKPVPPVRSVSLKKHGVSPKLGEVAPNISPRENRPAKLFIPSEKQVVQSESMDSNESSGFISDARSSSATPTLRDGEPIRYPEQWFLNDWKSNDPYRSLSNSSTATGITVIECAKSRGSSESLTSPSISRATTPSQLSVEAESKMSSPGKLPGLMSPSSGYSSQSETPTTAFPISVYQGHIPQPVGKAKPKVPERKSSLQPISPNEKSPKSKRVFDLPITPPPHLDLSGLKLSFKSKSKASRRHSDSSNSTKPNQKHSPNQPSMPVITQTVLESVRLRSVSRSETEDNTDILNSPQETHIESSETPKKKIRPPVPGKPPMSKRPSSIILKVSPTEPTIPVVLKLSETPPRKGFATVFRKVGVKKQESVDAAGSQKPLASPEPASHQPNYLHSNHMGNKQLRGTPATADESQRKSYTELTRSSTQYIEKKKSKTPPPVPKKPNVLIVPTNTAHILVVTERSKRSPLHSPDATPDSNSDHVLFTNVTFEKDLQASNVIASHDQKVEASIEAIRRTSTHLEGNRNKEYNDGYGPCQTLSTAQGQNLADMSLNLTTKQRTQSGDIVMEDDDEVFISPGIQRSTEDLFTVIHRSKRKVLGWKEPGEPFTVRHVAVSPVKPPVTPPNIGLKFSPPASGNGAKTSTSNENFKALLQKKGSKPAPGMRMSAAELLKSTNPLARRIATEFTQESERCQPIPESVSPESTSRC</sequence>
<feature type="compositionally biased region" description="Polar residues" evidence="1">
    <location>
        <begin position="314"/>
        <end position="334"/>
    </location>
</feature>
<feature type="non-terminal residue" evidence="2">
    <location>
        <position position="1"/>
    </location>
</feature>
<dbReference type="PANTHER" id="PTHR23039:SF2">
    <property type="entry name" value="NHS-LIKE PROTEIN 2"/>
    <property type="match status" value="1"/>
</dbReference>
<feature type="compositionally biased region" description="Polar residues" evidence="1">
    <location>
        <begin position="380"/>
        <end position="401"/>
    </location>
</feature>
<feature type="compositionally biased region" description="Polar residues" evidence="1">
    <location>
        <begin position="419"/>
        <end position="431"/>
    </location>
</feature>
<feature type="compositionally biased region" description="Polar residues" evidence="1">
    <location>
        <begin position="648"/>
        <end position="659"/>
    </location>
</feature>
<feature type="compositionally biased region" description="Polar residues" evidence="1">
    <location>
        <begin position="514"/>
        <end position="532"/>
    </location>
</feature>
<keyword evidence="3" id="KW-1185">Reference proteome</keyword>
<name>A0A401Q2T2_SCYTO</name>
<dbReference type="GO" id="GO:0030154">
    <property type="term" value="P:cell differentiation"/>
    <property type="evidence" value="ECO:0007669"/>
    <property type="project" value="TreeGrafter"/>
</dbReference>